<comment type="caution">
    <text evidence="5">The sequence shown here is derived from an EMBL/GenBank/DDBJ whole genome shotgun (WGS) entry which is preliminary data.</text>
</comment>
<evidence type="ECO:0000256" key="1">
    <source>
        <dbReference type="ARBA" id="ARBA00022737"/>
    </source>
</evidence>
<dbReference type="AlphaFoldDB" id="A0AB34FQA8"/>
<dbReference type="InterPro" id="IPR036770">
    <property type="entry name" value="Ankyrin_rpt-contain_sf"/>
</dbReference>
<keyword evidence="1" id="KW-0677">Repeat</keyword>
<dbReference type="GO" id="GO:0003723">
    <property type="term" value="F:RNA binding"/>
    <property type="evidence" value="ECO:0007669"/>
    <property type="project" value="TreeGrafter"/>
</dbReference>
<dbReference type="SUPFAM" id="SSF48403">
    <property type="entry name" value="Ankyrin repeat"/>
    <property type="match status" value="3"/>
</dbReference>
<feature type="repeat" description="ANK" evidence="3">
    <location>
        <begin position="327"/>
        <end position="359"/>
    </location>
</feature>
<proteinExistence type="predicted"/>
<dbReference type="Gene3D" id="1.25.40.20">
    <property type="entry name" value="Ankyrin repeat-containing domain"/>
    <property type="match status" value="4"/>
</dbReference>
<reference evidence="5" key="1">
    <citation type="submission" date="2023-01" db="EMBL/GenBank/DDBJ databases">
        <title>The growth and conidiation of Purpureocillium lavendulum are regulated by nitrogen source and histone H3K14 acetylation.</title>
        <authorList>
            <person name="Tang P."/>
            <person name="Han J."/>
            <person name="Zhang C."/>
            <person name="Tang P."/>
            <person name="Qi F."/>
            <person name="Zhang K."/>
            <person name="Liang L."/>
        </authorList>
    </citation>
    <scope>NUCLEOTIDE SEQUENCE</scope>
    <source>
        <strain evidence="5">YMF1.00683</strain>
    </source>
</reference>
<evidence type="ECO:0000313" key="5">
    <source>
        <dbReference type="EMBL" id="KAJ6441432.1"/>
    </source>
</evidence>
<dbReference type="PROSITE" id="PS50297">
    <property type="entry name" value="ANK_REP_REGION"/>
    <property type="match status" value="3"/>
</dbReference>
<accession>A0AB34FQA8</accession>
<dbReference type="GO" id="GO:0006396">
    <property type="term" value="P:RNA processing"/>
    <property type="evidence" value="ECO:0007669"/>
    <property type="project" value="TreeGrafter"/>
</dbReference>
<evidence type="ECO:0000256" key="3">
    <source>
        <dbReference type="PROSITE-ProRule" id="PRU00023"/>
    </source>
</evidence>
<protein>
    <submittedName>
        <fullName evidence="5">Ankyrin repeat-containing</fullName>
    </submittedName>
</protein>
<dbReference type="GO" id="GO:0004540">
    <property type="term" value="F:RNA nuclease activity"/>
    <property type="evidence" value="ECO:0007669"/>
    <property type="project" value="TreeGrafter"/>
</dbReference>
<organism evidence="5 6">
    <name type="scientific">Purpureocillium lavendulum</name>
    <dbReference type="NCBI Taxonomy" id="1247861"/>
    <lineage>
        <taxon>Eukaryota</taxon>
        <taxon>Fungi</taxon>
        <taxon>Dikarya</taxon>
        <taxon>Ascomycota</taxon>
        <taxon>Pezizomycotina</taxon>
        <taxon>Sordariomycetes</taxon>
        <taxon>Hypocreomycetidae</taxon>
        <taxon>Hypocreales</taxon>
        <taxon>Ophiocordycipitaceae</taxon>
        <taxon>Purpureocillium</taxon>
    </lineage>
</organism>
<dbReference type="Proteomes" id="UP001163105">
    <property type="component" value="Unassembled WGS sequence"/>
</dbReference>
<dbReference type="InterPro" id="IPR002110">
    <property type="entry name" value="Ankyrin_rpt"/>
</dbReference>
<keyword evidence="6" id="KW-1185">Reference proteome</keyword>
<evidence type="ECO:0000259" key="4">
    <source>
        <dbReference type="PROSITE" id="PS50181"/>
    </source>
</evidence>
<dbReference type="Pfam" id="PF12796">
    <property type="entry name" value="Ank_2"/>
    <property type="match status" value="3"/>
</dbReference>
<dbReference type="PROSITE" id="PS50181">
    <property type="entry name" value="FBOX"/>
    <property type="match status" value="1"/>
</dbReference>
<feature type="repeat" description="ANK" evidence="3">
    <location>
        <begin position="394"/>
        <end position="416"/>
    </location>
</feature>
<dbReference type="PANTHER" id="PTHR24141">
    <property type="entry name" value="2-5A-DEPENDENT RIBONUCLEASE"/>
    <property type="match status" value="1"/>
</dbReference>
<gene>
    <name evidence="5" type="ORF">O9K51_04982</name>
</gene>
<evidence type="ECO:0000256" key="2">
    <source>
        <dbReference type="ARBA" id="ARBA00023043"/>
    </source>
</evidence>
<dbReference type="EMBL" id="JAQHRD010000004">
    <property type="protein sequence ID" value="KAJ6441432.1"/>
    <property type="molecule type" value="Genomic_DNA"/>
</dbReference>
<dbReference type="SMART" id="SM00248">
    <property type="entry name" value="ANK"/>
    <property type="match status" value="13"/>
</dbReference>
<name>A0AB34FQA8_9HYPO</name>
<feature type="repeat" description="ANK" evidence="3">
    <location>
        <begin position="474"/>
        <end position="506"/>
    </location>
</feature>
<dbReference type="PROSITE" id="PS50088">
    <property type="entry name" value="ANK_REPEAT"/>
    <property type="match status" value="3"/>
</dbReference>
<keyword evidence="2 3" id="KW-0040">ANK repeat</keyword>
<dbReference type="PANTHER" id="PTHR24141:SF1">
    <property type="entry name" value="2-5A-DEPENDENT RIBONUCLEASE"/>
    <property type="match status" value="1"/>
</dbReference>
<feature type="domain" description="F-box" evidence="4">
    <location>
        <begin position="1"/>
        <end position="45"/>
    </location>
</feature>
<evidence type="ECO:0000313" key="6">
    <source>
        <dbReference type="Proteomes" id="UP001163105"/>
    </source>
</evidence>
<dbReference type="InterPro" id="IPR001810">
    <property type="entry name" value="F-box_dom"/>
</dbReference>
<sequence>MLLTLPTELLLRVAAGVDHEHDLNSLTRVCRSTHHILSNYLYRRNARESGSSALLWASYCGQIETARKSLDAGADINALIPGDSALIPPLSLPAAQGHKDVVDLLIAVDGIDADTTPGGSPSALTYAAANGHAAIVQSILDSRKANVDAHDRYGRTALMEATMNGSIGALQVLLSCAEIDLWQPDGSGNTVLQHAMALRDPVVSRALVKYGKIDPDLRIHDETVLQMAVHYGDDILVAILLENPKARSNARANLLILLPLAARGSNMKIFELLLQSHSDAKATIDDGAALLDDDRRAAIALAAEAAASCGNVKAVHYMVESGITENADHILLLAAAEGGQLEVLQLLITLGIDVNARDRNGVTVLAYAAHRGQSGIVQAVLNHTETDPNIEDKRGRTPLFMAAIAGHAEVVELLLDVDNINLHTKDHKGLTVFHAVCSHPGLCTYGGVCKCQELVRILDRLLALGFDPLTTDSMGCTPLHVAAQGGCVTVLQYLADKLGTVDVRDSHGRTPRMYAAMYGNAAALLLLARRTRIEYLEDNFGNTPFFVALRNGYAGLAGHFVKRSPAWLLQRRCRGRGPFYWAARISDDLVRSLQQIGERTKRSKFASLDVEPDIRQGEQDRVGERQPWDHAANAGWCTICMWLFSAEEQKYHCEECDGGTFLMCSECFEHGQQRCADEAHQLKVQQ</sequence>